<dbReference type="Proteomes" id="UP000007721">
    <property type="component" value="Chromosome"/>
</dbReference>
<name>B9LYX3_GEODF</name>
<dbReference type="InterPro" id="IPR001179">
    <property type="entry name" value="PPIase_FKBP_dom"/>
</dbReference>
<dbReference type="PROSITE" id="PS50059">
    <property type="entry name" value="FKBP_PPIASE"/>
    <property type="match status" value="1"/>
</dbReference>
<dbReference type="GO" id="GO:0003755">
    <property type="term" value="F:peptidyl-prolyl cis-trans isomerase activity"/>
    <property type="evidence" value="ECO:0007669"/>
    <property type="project" value="UniProtKB-UniRule"/>
</dbReference>
<dbReference type="RefSeq" id="WP_012645434.1">
    <property type="nucleotide sequence ID" value="NC_011979.1"/>
</dbReference>
<dbReference type="SUPFAM" id="SSF54534">
    <property type="entry name" value="FKBP-like"/>
    <property type="match status" value="1"/>
</dbReference>
<dbReference type="OrthoDB" id="5395828at2"/>
<dbReference type="HOGENOM" id="CLU_1872467_0_0_7"/>
<evidence type="ECO:0000259" key="6">
    <source>
        <dbReference type="PROSITE" id="PS50059"/>
    </source>
</evidence>
<reference evidence="7 8" key="1">
    <citation type="submission" date="2009-01" db="EMBL/GenBank/DDBJ databases">
        <title>Complete sequence of Geobacter sp. FRC-32.</title>
        <authorList>
            <consortium name="US DOE Joint Genome Institute"/>
            <person name="Lucas S."/>
            <person name="Copeland A."/>
            <person name="Lapidus A."/>
            <person name="Glavina del Rio T."/>
            <person name="Dalin E."/>
            <person name="Tice H."/>
            <person name="Bruce D."/>
            <person name="Goodwin L."/>
            <person name="Pitluck S."/>
            <person name="Saunders E."/>
            <person name="Brettin T."/>
            <person name="Detter J.C."/>
            <person name="Han C."/>
            <person name="Larimer F."/>
            <person name="Land M."/>
            <person name="Hauser L."/>
            <person name="Kyrpides N."/>
            <person name="Ovchinnikova G."/>
            <person name="Kostka J."/>
            <person name="Richardson P."/>
        </authorList>
    </citation>
    <scope>NUCLEOTIDE SEQUENCE [LARGE SCALE GENOMIC DNA]</scope>
    <source>
        <strain evidence="8">DSM 22248 / JCM 15807 / FRC-32</strain>
    </source>
</reference>
<evidence type="ECO:0000256" key="4">
    <source>
        <dbReference type="RuleBase" id="RU003915"/>
    </source>
</evidence>
<protein>
    <recommendedName>
        <fullName evidence="4">Peptidyl-prolyl cis-trans isomerase</fullName>
        <ecNumber evidence="4">5.2.1.8</ecNumber>
    </recommendedName>
</protein>
<keyword evidence="2 3" id="KW-0697">Rotamase</keyword>
<feature type="domain" description="PPIase FKBP-type" evidence="6">
    <location>
        <begin position="6"/>
        <end position="62"/>
    </location>
</feature>
<evidence type="ECO:0000313" key="7">
    <source>
        <dbReference type="EMBL" id="ACM18705.1"/>
    </source>
</evidence>
<comment type="similarity">
    <text evidence="4">Belongs to the FKBP-type PPIase family.</text>
</comment>
<dbReference type="Pfam" id="PF00254">
    <property type="entry name" value="FKBP_C"/>
    <property type="match status" value="1"/>
</dbReference>
<evidence type="ECO:0000256" key="1">
    <source>
        <dbReference type="ARBA" id="ARBA00000971"/>
    </source>
</evidence>
<proteinExistence type="inferred from homology"/>
<comment type="catalytic activity">
    <reaction evidence="1 3 4">
        <text>[protein]-peptidylproline (omega=180) = [protein]-peptidylproline (omega=0)</text>
        <dbReference type="Rhea" id="RHEA:16237"/>
        <dbReference type="Rhea" id="RHEA-COMP:10747"/>
        <dbReference type="Rhea" id="RHEA-COMP:10748"/>
        <dbReference type="ChEBI" id="CHEBI:83833"/>
        <dbReference type="ChEBI" id="CHEBI:83834"/>
        <dbReference type="EC" id="5.2.1.8"/>
    </reaction>
</comment>
<dbReference type="KEGG" id="geo:Geob_0334"/>
<accession>B9LYX3</accession>
<keyword evidence="3 4" id="KW-0413">Isomerase</keyword>
<dbReference type="STRING" id="316067.Geob_0334"/>
<dbReference type="EMBL" id="CP001390">
    <property type="protein sequence ID" value="ACM18705.1"/>
    <property type="molecule type" value="Genomic_DNA"/>
</dbReference>
<feature type="region of interest" description="Disordered" evidence="5">
    <location>
        <begin position="80"/>
        <end position="112"/>
    </location>
</feature>
<keyword evidence="8" id="KW-1185">Reference proteome</keyword>
<dbReference type="Gene3D" id="3.10.50.40">
    <property type="match status" value="1"/>
</dbReference>
<organism evidence="7 8">
    <name type="scientific">Geotalea daltonii (strain DSM 22248 / JCM 15807 / FRC-32)</name>
    <name type="common">Geobacter daltonii</name>
    <dbReference type="NCBI Taxonomy" id="316067"/>
    <lineage>
        <taxon>Bacteria</taxon>
        <taxon>Pseudomonadati</taxon>
        <taxon>Thermodesulfobacteriota</taxon>
        <taxon>Desulfuromonadia</taxon>
        <taxon>Geobacterales</taxon>
        <taxon>Geobacteraceae</taxon>
        <taxon>Geotalea</taxon>
    </lineage>
</organism>
<evidence type="ECO:0000256" key="2">
    <source>
        <dbReference type="ARBA" id="ARBA00023110"/>
    </source>
</evidence>
<evidence type="ECO:0000256" key="3">
    <source>
        <dbReference type="PROSITE-ProRule" id="PRU00277"/>
    </source>
</evidence>
<gene>
    <name evidence="7" type="ordered locus">Geob_0334</name>
</gene>
<dbReference type="AlphaFoldDB" id="B9LYX3"/>
<sequence length="136" mass="14481">MRAEMGKRVTISFVCRLEDGTLYDFTEATMLSFIVGQGHTLPSLDAGVIGMSRGEHRTIRLPATEVDAFPLVAPGTSSTAGIPAGSSRAPNGYEFAPGADGDAVTPSQPHSRWAKPRVATGAWLVFHVKLLKVEDV</sequence>
<evidence type="ECO:0000256" key="5">
    <source>
        <dbReference type="SAM" id="MobiDB-lite"/>
    </source>
</evidence>
<dbReference type="InterPro" id="IPR046357">
    <property type="entry name" value="PPIase_dom_sf"/>
</dbReference>
<dbReference type="EC" id="5.2.1.8" evidence="4"/>
<evidence type="ECO:0000313" key="8">
    <source>
        <dbReference type="Proteomes" id="UP000007721"/>
    </source>
</evidence>